<dbReference type="Pfam" id="PF02954">
    <property type="entry name" value="HTH_8"/>
    <property type="match status" value="1"/>
</dbReference>
<dbReference type="Gene3D" id="3.30.450.40">
    <property type="match status" value="1"/>
</dbReference>
<keyword evidence="3" id="KW-1185">Reference proteome</keyword>
<accession>A0A6B8K9T8</accession>
<dbReference type="RefSeq" id="WP_136495157.1">
    <property type="nucleotide sequence ID" value="NZ_CP046052.1"/>
</dbReference>
<dbReference type="Proteomes" id="UP000309061">
    <property type="component" value="Chromosome"/>
</dbReference>
<evidence type="ECO:0000313" key="2">
    <source>
        <dbReference type="EMBL" id="QGM44866.1"/>
    </source>
</evidence>
<dbReference type="InterPro" id="IPR002197">
    <property type="entry name" value="HTH_Fis"/>
</dbReference>
<feature type="domain" description="DNA binding HTH" evidence="1">
    <location>
        <begin position="278"/>
        <end position="316"/>
    </location>
</feature>
<dbReference type="InterPro" id="IPR009057">
    <property type="entry name" value="Homeodomain-like_sf"/>
</dbReference>
<protein>
    <submittedName>
        <fullName evidence="2">GAF domain-containing protein</fullName>
    </submittedName>
</protein>
<dbReference type="InterPro" id="IPR029016">
    <property type="entry name" value="GAF-like_dom_sf"/>
</dbReference>
<gene>
    <name evidence="2" type="ORF">H2LOC_003715</name>
</gene>
<sequence length="322" mass="34505">MVGRIAHRHTDLVRSVVQNEIAPATSAIAASWRRSMTVHGLDPGQSRPPEVLTEAELRQARAELEPLAHVAQAPLDRLFGAVAELGCCVLLTNKEGVPIEGRGTDEVVFQDWGLRLGAMWSEAREGTNGIGTCLAEARMLTIHRDQHFRARNTGLSCTVAPIYDHQGRLAAALDVSCSREIKSEGLIGLITVALADAAKEIEALNFRQFFADARILLSPGAGRKGASLLAVDRHDLIIGATRSARLELDICDARIAAQLPAIDLLLPKSGGGEAELVEAERGAVRRALARAEGNVSAAARLLGVSRATLHRKMNKLGISNTH</sequence>
<dbReference type="KEGG" id="mhey:H2LOC_003715"/>
<organism evidence="2 3">
    <name type="scientific">Methylocystis heyeri</name>
    <dbReference type="NCBI Taxonomy" id="391905"/>
    <lineage>
        <taxon>Bacteria</taxon>
        <taxon>Pseudomonadati</taxon>
        <taxon>Pseudomonadota</taxon>
        <taxon>Alphaproteobacteria</taxon>
        <taxon>Hyphomicrobiales</taxon>
        <taxon>Methylocystaceae</taxon>
        <taxon>Methylocystis</taxon>
    </lineage>
</organism>
<reference evidence="2 3" key="1">
    <citation type="submission" date="2019-11" db="EMBL/GenBank/DDBJ databases">
        <title>The genome sequence of Methylocystis heyeri.</title>
        <authorList>
            <person name="Oshkin I.Y."/>
            <person name="Miroshnikov K."/>
            <person name="Dedysh S.N."/>
        </authorList>
    </citation>
    <scope>NUCLEOTIDE SEQUENCE [LARGE SCALE GENOMIC DNA]</scope>
    <source>
        <strain evidence="2 3">H2</strain>
    </source>
</reference>
<dbReference type="EMBL" id="CP046052">
    <property type="protein sequence ID" value="QGM44866.1"/>
    <property type="molecule type" value="Genomic_DNA"/>
</dbReference>
<dbReference type="AlphaFoldDB" id="A0A6B8K9T8"/>
<dbReference type="SUPFAM" id="SSF46689">
    <property type="entry name" value="Homeodomain-like"/>
    <property type="match status" value="1"/>
</dbReference>
<proteinExistence type="predicted"/>
<dbReference type="OrthoDB" id="9805953at2"/>
<dbReference type="SUPFAM" id="SSF55781">
    <property type="entry name" value="GAF domain-like"/>
    <property type="match status" value="1"/>
</dbReference>
<dbReference type="GO" id="GO:0043565">
    <property type="term" value="F:sequence-specific DNA binding"/>
    <property type="evidence" value="ECO:0007669"/>
    <property type="project" value="InterPro"/>
</dbReference>
<dbReference type="PRINTS" id="PR01590">
    <property type="entry name" value="HTHFIS"/>
</dbReference>
<name>A0A6B8K9T8_9HYPH</name>
<dbReference type="Gene3D" id="1.10.10.60">
    <property type="entry name" value="Homeodomain-like"/>
    <property type="match status" value="1"/>
</dbReference>
<evidence type="ECO:0000313" key="3">
    <source>
        <dbReference type="Proteomes" id="UP000309061"/>
    </source>
</evidence>
<evidence type="ECO:0000259" key="1">
    <source>
        <dbReference type="Pfam" id="PF02954"/>
    </source>
</evidence>